<feature type="compositionally biased region" description="Polar residues" evidence="1">
    <location>
        <begin position="255"/>
        <end position="264"/>
    </location>
</feature>
<dbReference type="AlphaFoldDB" id="A0A2G7FIA7"/>
<dbReference type="GO" id="GO:0004497">
    <property type="term" value="F:monooxygenase activity"/>
    <property type="evidence" value="ECO:0007669"/>
    <property type="project" value="InterPro"/>
</dbReference>
<keyword evidence="3" id="KW-1185">Reference proteome</keyword>
<name>A0A2G7FIA7_9EURO</name>
<accession>A0A2G7FIA7</accession>
<sequence length="853" mass="94422">MPRTLVQIVHVNDGEVRIQDSFTIYTADFAAAVVDHNLHRQHRGNLNPYFSKHVIAGLKPTSQRCVPGVITSRFCCQNQGYLGIPDFHFIVRDGLLGLSHIFYWVFPILAWLPSSRTCVAGSFTSTCVLLPIFSSCVMKSTKMGSVNSSKIKHPIQSSVHVGVLGDPHIPAHAWTVDRVLDEGTVFLFAGTETTSQSKALPLVSGTSTLSLSLRTFNTWSTRLRLYQLSLKSCYPGKLELQEPCDFLYQRLSASQPTKSTQSLPQPREVQPREMDQGCPRWCPLKKFIMDANASNLSDSRYGYDFVVATTQASINSTLLGYLRHNPQPENYLCFLANQNGDPNSMISLEQLLALTDNVNPFDIPDGTACNDPRILALTRARFIIGIKIQMGLPPGILPRDLPPVVTLGSSATNVRFRMFCSQFTVIQNTPPGGFNQSGNWNVWSQAPGTPWRVETNVDLVIKDLDRELNTPYLNEHPDIKERLRNQLNNLSGTAFSLQQLLFDLENAVLQSVPRFPGVPPGSEAQSALQRSFVSLWSASAKDHGFPLVSIVAIPEAKDESQLHLTSFERHINPLQGDNGKVITDPTSLQQEAKTLNYLCAADGDSQPEAIGFGWNWVSKADIDSKSGVIAINRNTFAKYLKQLLLPYVQRCCMYPEIILTSDTIKSRLKLDSNPPVVELLPTGSRTLHFSYSGHSKKETSIAGMDGTSTYTCDIDCSGQTITVAQHLVGHAILWHTGQTAEADVIDMTMTTVYRLNPDSNGHLNMTKEDESSSTRDTGKDLDFGWCNSIPPWSGLGKSLSDQIRFTKEMVTELPLAQLPTFIFPGAQTLTYAMASFSDHHDLLCDITYVDPSS</sequence>
<protein>
    <submittedName>
        <fullName evidence="2">Uncharacterized protein</fullName>
    </submittedName>
</protein>
<feature type="region of interest" description="Disordered" evidence="1">
    <location>
        <begin position="255"/>
        <end position="275"/>
    </location>
</feature>
<dbReference type="GO" id="GO:0020037">
    <property type="term" value="F:heme binding"/>
    <property type="evidence" value="ECO:0007669"/>
    <property type="project" value="InterPro"/>
</dbReference>
<dbReference type="GO" id="GO:0005506">
    <property type="term" value="F:iron ion binding"/>
    <property type="evidence" value="ECO:0007669"/>
    <property type="project" value="InterPro"/>
</dbReference>
<evidence type="ECO:0000313" key="2">
    <source>
        <dbReference type="EMBL" id="PIG79521.1"/>
    </source>
</evidence>
<evidence type="ECO:0000313" key="3">
    <source>
        <dbReference type="Proteomes" id="UP000231358"/>
    </source>
</evidence>
<dbReference type="GO" id="GO:0016705">
    <property type="term" value="F:oxidoreductase activity, acting on paired donors, with incorporation or reduction of molecular oxygen"/>
    <property type="evidence" value="ECO:0007669"/>
    <property type="project" value="InterPro"/>
</dbReference>
<dbReference type="InterPro" id="IPR036396">
    <property type="entry name" value="Cyt_P450_sf"/>
</dbReference>
<gene>
    <name evidence="2" type="ORF">AARAC_000447</name>
</gene>
<reference evidence="2 3" key="1">
    <citation type="submission" date="2017-05" db="EMBL/GenBank/DDBJ databases">
        <title>Genome sequence for an aflatoxigenic pathogen of Argentinian peanut, Aspergillus arachidicola.</title>
        <authorList>
            <person name="Moore G."/>
            <person name="Beltz S.B."/>
            <person name="Mack B.M."/>
        </authorList>
    </citation>
    <scope>NUCLEOTIDE SEQUENCE [LARGE SCALE GENOMIC DNA]</scope>
    <source>
        <strain evidence="2 3">CBS 117610</strain>
    </source>
</reference>
<dbReference type="STRING" id="656916.A0A2G7FIA7"/>
<evidence type="ECO:0000256" key="1">
    <source>
        <dbReference type="SAM" id="MobiDB-lite"/>
    </source>
</evidence>
<organism evidence="2 3">
    <name type="scientific">Aspergillus arachidicola</name>
    <dbReference type="NCBI Taxonomy" id="656916"/>
    <lineage>
        <taxon>Eukaryota</taxon>
        <taxon>Fungi</taxon>
        <taxon>Dikarya</taxon>
        <taxon>Ascomycota</taxon>
        <taxon>Pezizomycotina</taxon>
        <taxon>Eurotiomycetes</taxon>
        <taxon>Eurotiomycetidae</taxon>
        <taxon>Eurotiales</taxon>
        <taxon>Aspergillaceae</taxon>
        <taxon>Aspergillus</taxon>
        <taxon>Aspergillus subgen. Circumdati</taxon>
    </lineage>
</organism>
<comment type="caution">
    <text evidence="2">The sequence shown here is derived from an EMBL/GenBank/DDBJ whole genome shotgun (WGS) entry which is preliminary data.</text>
</comment>
<dbReference type="EMBL" id="NEXV01000676">
    <property type="protein sequence ID" value="PIG79521.1"/>
    <property type="molecule type" value="Genomic_DNA"/>
</dbReference>
<proteinExistence type="predicted"/>
<dbReference type="Proteomes" id="UP000231358">
    <property type="component" value="Unassembled WGS sequence"/>
</dbReference>
<dbReference type="SUPFAM" id="SSF48264">
    <property type="entry name" value="Cytochrome P450"/>
    <property type="match status" value="1"/>
</dbReference>